<dbReference type="OrthoDB" id="1180923at2759"/>
<comment type="subcellular location">
    <subcellularLocation>
        <location evidence="1">Cell envelope</location>
    </subcellularLocation>
</comment>
<dbReference type="PANTHER" id="PTHR48059">
    <property type="entry name" value="POLYGALACTURONASE INHIBITOR 1"/>
    <property type="match status" value="1"/>
</dbReference>
<dbReference type="Proteomes" id="UP000886885">
    <property type="component" value="Chromosome 16A"/>
</dbReference>
<feature type="signal peptide" evidence="2">
    <location>
        <begin position="1"/>
        <end position="31"/>
    </location>
</feature>
<keyword evidence="4" id="KW-1185">Reference proteome</keyword>
<protein>
    <submittedName>
        <fullName evidence="3">Uncharacterized protein</fullName>
    </submittedName>
</protein>
<name>A0A8X7Y960_POPTO</name>
<keyword evidence="2" id="KW-0732">Signal</keyword>
<reference evidence="3" key="1">
    <citation type="journal article" date="2020" name="bioRxiv">
        <title>Hybrid origin of Populus tomentosa Carr. identified through genome sequencing and phylogenomic analysis.</title>
        <authorList>
            <person name="An X."/>
            <person name="Gao K."/>
            <person name="Chen Z."/>
            <person name="Li J."/>
            <person name="Yang X."/>
            <person name="Yang X."/>
            <person name="Zhou J."/>
            <person name="Guo T."/>
            <person name="Zhao T."/>
            <person name="Huang S."/>
            <person name="Miao D."/>
            <person name="Khan W.U."/>
            <person name="Rao P."/>
            <person name="Ye M."/>
            <person name="Lei B."/>
            <person name="Liao W."/>
            <person name="Wang J."/>
            <person name="Ji L."/>
            <person name="Li Y."/>
            <person name="Guo B."/>
            <person name="Mustafa N.S."/>
            <person name="Li S."/>
            <person name="Yun Q."/>
            <person name="Keller S.R."/>
            <person name="Mao J."/>
            <person name="Zhang R."/>
            <person name="Strauss S.H."/>
        </authorList>
    </citation>
    <scope>NUCLEOTIDE SEQUENCE</scope>
    <source>
        <strain evidence="3">GM15</strain>
        <tissue evidence="3">Leaf</tissue>
    </source>
</reference>
<feature type="chain" id="PRO_5036482524" evidence="2">
    <location>
        <begin position="32"/>
        <end position="181"/>
    </location>
</feature>
<gene>
    <name evidence="3" type="ORF">POTOM_051163</name>
</gene>
<organism evidence="3 4">
    <name type="scientific">Populus tomentosa</name>
    <name type="common">Chinese white poplar</name>
    <dbReference type="NCBI Taxonomy" id="118781"/>
    <lineage>
        <taxon>Eukaryota</taxon>
        <taxon>Viridiplantae</taxon>
        <taxon>Streptophyta</taxon>
        <taxon>Embryophyta</taxon>
        <taxon>Tracheophyta</taxon>
        <taxon>Spermatophyta</taxon>
        <taxon>Magnoliopsida</taxon>
        <taxon>eudicotyledons</taxon>
        <taxon>Gunneridae</taxon>
        <taxon>Pentapetalae</taxon>
        <taxon>rosids</taxon>
        <taxon>fabids</taxon>
        <taxon>Malpighiales</taxon>
        <taxon>Salicaceae</taxon>
        <taxon>Saliceae</taxon>
        <taxon>Populus</taxon>
    </lineage>
</organism>
<proteinExistence type="predicted"/>
<evidence type="ECO:0000256" key="2">
    <source>
        <dbReference type="SAM" id="SignalP"/>
    </source>
</evidence>
<dbReference type="AlphaFoldDB" id="A0A8X7Y960"/>
<accession>A0A8X7Y960</accession>
<evidence type="ECO:0000313" key="3">
    <source>
        <dbReference type="EMBL" id="KAG6744527.1"/>
    </source>
</evidence>
<dbReference type="EMBL" id="JAAWWB010000031">
    <property type="protein sequence ID" value="KAG6744527.1"/>
    <property type="molecule type" value="Genomic_DNA"/>
</dbReference>
<sequence>MSKPIGSEWSVMLISRLFLLNFLLLWQLGTGTTTFDDSIKEVERNGSLPDYEVSALQLLSKNLLSKDTSQLTLTYPICSTELGSEIKCSCQNQSVCSVTGIFLLRKNLDGSIDPSIGLFENLERLNLFNNQLSGAIPATLGNLQYLKILYEPFKQFVDRFYTSKPDKVAQSDFSGPEKLQN</sequence>
<dbReference type="InterPro" id="IPR051848">
    <property type="entry name" value="PGIP"/>
</dbReference>
<dbReference type="PANTHER" id="PTHR48059:SF30">
    <property type="entry name" value="OS06G0587000 PROTEIN"/>
    <property type="match status" value="1"/>
</dbReference>
<evidence type="ECO:0000256" key="1">
    <source>
        <dbReference type="ARBA" id="ARBA00004196"/>
    </source>
</evidence>
<comment type="caution">
    <text evidence="3">The sequence shown here is derived from an EMBL/GenBank/DDBJ whole genome shotgun (WGS) entry which is preliminary data.</text>
</comment>
<evidence type="ECO:0000313" key="4">
    <source>
        <dbReference type="Proteomes" id="UP000886885"/>
    </source>
</evidence>